<proteinExistence type="predicted"/>
<dbReference type="Proteomes" id="UP000727407">
    <property type="component" value="Unassembled WGS sequence"/>
</dbReference>
<reference evidence="2" key="1">
    <citation type="submission" date="2020-07" db="EMBL/GenBank/DDBJ databases">
        <title>Clarias magur genome sequencing, assembly and annotation.</title>
        <authorList>
            <person name="Kushwaha B."/>
            <person name="Kumar R."/>
            <person name="Das P."/>
            <person name="Joshi C.G."/>
            <person name="Kumar D."/>
            <person name="Nagpure N.S."/>
            <person name="Pandey M."/>
            <person name="Agarwal S."/>
            <person name="Srivastava S."/>
            <person name="Singh M."/>
            <person name="Sahoo L."/>
            <person name="Jayasankar P."/>
            <person name="Meher P.K."/>
            <person name="Koringa P.G."/>
            <person name="Iquebal M.A."/>
            <person name="Das S.P."/>
            <person name="Bit A."/>
            <person name="Patnaik S."/>
            <person name="Patel N."/>
            <person name="Shah T.M."/>
            <person name="Hinsu A."/>
            <person name="Jena J.K."/>
        </authorList>
    </citation>
    <scope>NUCLEOTIDE SEQUENCE</scope>
    <source>
        <strain evidence="2">CIFAMagur01</strain>
        <tissue evidence="2">Testis</tissue>
    </source>
</reference>
<evidence type="ECO:0000313" key="2">
    <source>
        <dbReference type="EMBL" id="KAF5894737.1"/>
    </source>
</evidence>
<feature type="region of interest" description="Disordered" evidence="1">
    <location>
        <begin position="71"/>
        <end position="96"/>
    </location>
</feature>
<feature type="compositionally biased region" description="Basic and acidic residues" evidence="1">
    <location>
        <begin position="74"/>
        <end position="85"/>
    </location>
</feature>
<sequence>MFSLSLSLDSRAQQEIQQRESRRVFKKNIVLGNSSVLRIGVFHRPLRTAPGTAVVHSDVHKLRHGALTRPHGRSTFELHEKLTDSRKKHAAPNLPS</sequence>
<comment type="caution">
    <text evidence="2">The sequence shown here is derived from an EMBL/GenBank/DDBJ whole genome shotgun (WGS) entry which is preliminary data.</text>
</comment>
<gene>
    <name evidence="2" type="primary">bshC</name>
    <name evidence="2" type="ORF">DAT39_015550</name>
</gene>
<evidence type="ECO:0000256" key="1">
    <source>
        <dbReference type="SAM" id="MobiDB-lite"/>
    </source>
</evidence>
<dbReference type="GO" id="GO:0016874">
    <property type="term" value="F:ligase activity"/>
    <property type="evidence" value="ECO:0007669"/>
    <property type="project" value="UniProtKB-KW"/>
</dbReference>
<keyword evidence="2" id="KW-0436">Ligase</keyword>
<dbReference type="EMBL" id="QNUK01000358">
    <property type="protein sequence ID" value="KAF5894737.1"/>
    <property type="molecule type" value="Genomic_DNA"/>
</dbReference>
<protein>
    <submittedName>
        <fullName evidence="2">Putative cysteine ligase BshC</fullName>
    </submittedName>
</protein>
<accession>A0A8J4WX90</accession>
<organism evidence="2 3">
    <name type="scientific">Clarias magur</name>
    <name type="common">Asian catfish</name>
    <name type="synonym">Macropteronotus magur</name>
    <dbReference type="NCBI Taxonomy" id="1594786"/>
    <lineage>
        <taxon>Eukaryota</taxon>
        <taxon>Metazoa</taxon>
        <taxon>Chordata</taxon>
        <taxon>Craniata</taxon>
        <taxon>Vertebrata</taxon>
        <taxon>Euteleostomi</taxon>
        <taxon>Actinopterygii</taxon>
        <taxon>Neopterygii</taxon>
        <taxon>Teleostei</taxon>
        <taxon>Ostariophysi</taxon>
        <taxon>Siluriformes</taxon>
        <taxon>Clariidae</taxon>
        <taxon>Clarias</taxon>
    </lineage>
</organism>
<dbReference type="AlphaFoldDB" id="A0A8J4WX90"/>
<evidence type="ECO:0000313" key="3">
    <source>
        <dbReference type="Proteomes" id="UP000727407"/>
    </source>
</evidence>
<keyword evidence="3" id="KW-1185">Reference proteome</keyword>
<name>A0A8J4WX90_CLAMG</name>